<reference evidence="2" key="1">
    <citation type="submission" date="2020-06" db="EMBL/GenBank/DDBJ databases">
        <title>Draft genomic sequence of Geomonas sp. Red330.</title>
        <authorList>
            <person name="Itoh H."/>
            <person name="Zhenxing X."/>
            <person name="Ushijima N."/>
            <person name="Masuda Y."/>
            <person name="Shiratori Y."/>
            <person name="Senoo K."/>
        </authorList>
    </citation>
    <scope>NUCLEOTIDE SEQUENCE [LARGE SCALE GENOMIC DNA]</scope>
    <source>
        <strain evidence="2">Red330</strain>
    </source>
</reference>
<evidence type="ECO:0000313" key="1">
    <source>
        <dbReference type="EMBL" id="GFO60303.1"/>
    </source>
</evidence>
<sequence>MLLSILSFSNGCATTGSKAVDNLPPILSQEELQRPYDKMGVITVQRERYGAPDDLKAADYEWGYRVLRQEAAKMGADAVIYPEIKGERETYILFPSSEMTARGIAIKFR</sequence>
<protein>
    <submittedName>
        <fullName evidence="1">Lipoprotein</fullName>
    </submittedName>
</protein>
<comment type="caution">
    <text evidence="1">The sequence shown here is derived from an EMBL/GenBank/DDBJ whole genome shotgun (WGS) entry which is preliminary data.</text>
</comment>
<name>A0A6V8MKQ0_9BACT</name>
<organism evidence="1 2">
    <name type="scientific">Geomonas silvestris</name>
    <dbReference type="NCBI Taxonomy" id="2740184"/>
    <lineage>
        <taxon>Bacteria</taxon>
        <taxon>Pseudomonadati</taxon>
        <taxon>Thermodesulfobacteriota</taxon>
        <taxon>Desulfuromonadia</taxon>
        <taxon>Geobacterales</taxon>
        <taxon>Geobacteraceae</taxon>
        <taxon>Geomonas</taxon>
    </lineage>
</organism>
<keyword evidence="2" id="KW-1185">Reference proteome</keyword>
<evidence type="ECO:0000313" key="2">
    <source>
        <dbReference type="Proteomes" id="UP000556026"/>
    </source>
</evidence>
<gene>
    <name evidence="1" type="ORF">GMST_26280</name>
</gene>
<dbReference type="AlphaFoldDB" id="A0A6V8MKQ0"/>
<accession>A0A6V8MKQ0</accession>
<dbReference type="Proteomes" id="UP000556026">
    <property type="component" value="Unassembled WGS sequence"/>
</dbReference>
<proteinExistence type="predicted"/>
<keyword evidence="1" id="KW-0449">Lipoprotein</keyword>
<dbReference type="EMBL" id="BLXX01000007">
    <property type="protein sequence ID" value="GFO60303.1"/>
    <property type="molecule type" value="Genomic_DNA"/>
</dbReference>